<feature type="transmembrane region" description="Helical" evidence="1">
    <location>
        <begin position="82"/>
        <end position="101"/>
    </location>
</feature>
<feature type="transmembrane region" description="Helical" evidence="1">
    <location>
        <begin position="9"/>
        <end position="28"/>
    </location>
</feature>
<feature type="transmembrane region" description="Helical" evidence="1">
    <location>
        <begin position="108"/>
        <end position="126"/>
    </location>
</feature>
<gene>
    <name evidence="2" type="ORF">COS18_04580</name>
</gene>
<feature type="transmembrane region" description="Helical" evidence="1">
    <location>
        <begin position="397"/>
        <end position="415"/>
    </location>
</feature>
<keyword evidence="1" id="KW-0812">Transmembrane</keyword>
<feature type="transmembrane region" description="Helical" evidence="1">
    <location>
        <begin position="340"/>
        <end position="361"/>
    </location>
</feature>
<accession>A0A2M7DLH8</accession>
<feature type="transmembrane region" description="Helical" evidence="1">
    <location>
        <begin position="155"/>
        <end position="174"/>
    </location>
</feature>
<keyword evidence="1" id="KW-0472">Membrane</keyword>
<evidence type="ECO:0000313" key="2">
    <source>
        <dbReference type="EMBL" id="PIV50592.1"/>
    </source>
</evidence>
<dbReference type="EMBL" id="PETS01000118">
    <property type="protein sequence ID" value="PIV50592.1"/>
    <property type="molecule type" value="Genomic_DNA"/>
</dbReference>
<dbReference type="AlphaFoldDB" id="A0A2M7DLH8"/>
<evidence type="ECO:0000313" key="3">
    <source>
        <dbReference type="Proteomes" id="UP000228896"/>
    </source>
</evidence>
<sequence length="428" mass="50442">MKIIFTKKLIILFIIIYFIITPTVSLMLNNINAGEQQYSFLANSFLKLKTYFIDNTIFLPKAEYLSDVTFYEGKYYWPGGPFPAVILMLFVWLFGLFNLFFFQGYLQIFLIIFILYFCYLLAQRIGFAKYDAMFLTIAFYAASMFIGVAVRPWSWYFAQVVTVFLLLASFVEYYNKKRYWLIGIIFGLTALTRITAGIGIVFFIMEILFFNKENKKIKKLAQLILPFIFIAGLIFPYNYIRFGNVFEQGYSKQIIGRPQHQIDYNENPLVKARNYGMLSAVHIPSNLYYSLLAAPIPIFKDNISHVLKFPFITSNPWGMSIFITSPYLIYLFFLKNKDKLSYLLFITAISIAIPIFMYYGIGYVSFGYRYGLDFFPFLFILFMRNYHYQYGRLSNKLKFLIILSGFINLYLYLGYNYNYLLINNYNLC</sequence>
<feature type="transmembrane region" description="Helical" evidence="1">
    <location>
        <begin position="367"/>
        <end position="385"/>
    </location>
</feature>
<name>A0A2M7DLH8_9BACT</name>
<reference evidence="3" key="1">
    <citation type="submission" date="2017-09" db="EMBL/GenBank/DDBJ databases">
        <title>Depth-based differentiation of microbial function through sediment-hosted aquifers and enrichment of novel symbionts in the deep terrestrial subsurface.</title>
        <authorList>
            <person name="Probst A.J."/>
            <person name="Ladd B."/>
            <person name="Jarett J.K."/>
            <person name="Geller-Mcgrath D.E."/>
            <person name="Sieber C.M.K."/>
            <person name="Emerson J.B."/>
            <person name="Anantharaman K."/>
            <person name="Thomas B.C."/>
            <person name="Malmstrom R."/>
            <person name="Stieglmeier M."/>
            <person name="Klingl A."/>
            <person name="Woyke T."/>
            <person name="Ryan C.M."/>
            <person name="Banfield J.F."/>
        </authorList>
    </citation>
    <scope>NUCLEOTIDE SEQUENCE [LARGE SCALE GENOMIC DNA]</scope>
</reference>
<feature type="transmembrane region" description="Helical" evidence="1">
    <location>
        <begin position="220"/>
        <end position="240"/>
    </location>
</feature>
<keyword evidence="1" id="KW-1133">Transmembrane helix</keyword>
<feature type="transmembrane region" description="Helical" evidence="1">
    <location>
        <begin position="317"/>
        <end position="333"/>
    </location>
</feature>
<organism evidence="2 3">
    <name type="scientific">Candidatus Falkowbacteria bacterium CG02_land_8_20_14_3_00_36_14</name>
    <dbReference type="NCBI Taxonomy" id="1974560"/>
    <lineage>
        <taxon>Bacteria</taxon>
        <taxon>Candidatus Falkowiibacteriota</taxon>
    </lineage>
</organism>
<evidence type="ECO:0008006" key="4">
    <source>
        <dbReference type="Google" id="ProtNLM"/>
    </source>
</evidence>
<feature type="transmembrane region" description="Helical" evidence="1">
    <location>
        <begin position="180"/>
        <end position="208"/>
    </location>
</feature>
<proteinExistence type="predicted"/>
<protein>
    <recommendedName>
        <fullName evidence="4">Glycosyltransferase RgtA/B/C/D-like domain-containing protein</fullName>
    </recommendedName>
</protein>
<comment type="caution">
    <text evidence="2">The sequence shown here is derived from an EMBL/GenBank/DDBJ whole genome shotgun (WGS) entry which is preliminary data.</text>
</comment>
<dbReference type="Proteomes" id="UP000228896">
    <property type="component" value="Unassembled WGS sequence"/>
</dbReference>
<evidence type="ECO:0000256" key="1">
    <source>
        <dbReference type="SAM" id="Phobius"/>
    </source>
</evidence>